<protein>
    <submittedName>
        <fullName evidence="2">Uncharacterized protein</fullName>
    </submittedName>
</protein>
<evidence type="ECO:0000313" key="1">
    <source>
        <dbReference type="EMBL" id="GIG34270.1"/>
    </source>
</evidence>
<gene>
    <name evidence="2" type="ORF">BKA21_002899</name>
    <name evidence="1" type="ORF">Col01nite_34290</name>
</gene>
<keyword evidence="4" id="KW-1185">Reference proteome</keyword>
<dbReference type="EMBL" id="JACCBK010000001">
    <property type="protein sequence ID" value="NYD87350.1"/>
    <property type="molecule type" value="Genomic_DNA"/>
</dbReference>
<accession>A0A7Y9K0J7</accession>
<dbReference type="EMBL" id="BONN01000014">
    <property type="protein sequence ID" value="GIG34270.1"/>
    <property type="molecule type" value="Genomic_DNA"/>
</dbReference>
<evidence type="ECO:0000313" key="4">
    <source>
        <dbReference type="Proteomes" id="UP000618382"/>
    </source>
</evidence>
<dbReference type="Proteomes" id="UP000618382">
    <property type="component" value="Unassembled WGS sequence"/>
</dbReference>
<reference evidence="2 3" key="1">
    <citation type="submission" date="2020-07" db="EMBL/GenBank/DDBJ databases">
        <title>Sequencing the genomes of 1000 actinobacteria strains.</title>
        <authorList>
            <person name="Klenk H.-P."/>
        </authorList>
    </citation>
    <scope>NUCLEOTIDE SEQUENCE [LARGE SCALE GENOMIC DNA]</scope>
    <source>
        <strain evidence="2 3">DSM 24482</strain>
    </source>
</reference>
<evidence type="ECO:0000313" key="3">
    <source>
        <dbReference type="Proteomes" id="UP000577956"/>
    </source>
</evidence>
<reference evidence="1 4" key="2">
    <citation type="submission" date="2021-01" db="EMBL/GenBank/DDBJ databases">
        <title>Whole genome shotgun sequence of Cellulomonas oligotrophica NBRC 109435.</title>
        <authorList>
            <person name="Komaki H."/>
            <person name="Tamura T."/>
        </authorList>
    </citation>
    <scope>NUCLEOTIDE SEQUENCE [LARGE SCALE GENOMIC DNA]</scope>
    <source>
        <strain evidence="1 4">NBRC 109435</strain>
    </source>
</reference>
<proteinExistence type="predicted"/>
<dbReference type="AlphaFoldDB" id="A0A7Y9K0J7"/>
<evidence type="ECO:0000313" key="2">
    <source>
        <dbReference type="EMBL" id="NYD87350.1"/>
    </source>
</evidence>
<organism evidence="2 3">
    <name type="scientific">Cellulomonas oligotrophica</name>
    <dbReference type="NCBI Taxonomy" id="931536"/>
    <lineage>
        <taxon>Bacteria</taxon>
        <taxon>Bacillati</taxon>
        <taxon>Actinomycetota</taxon>
        <taxon>Actinomycetes</taxon>
        <taxon>Micrococcales</taxon>
        <taxon>Cellulomonadaceae</taxon>
        <taxon>Cellulomonas</taxon>
    </lineage>
</organism>
<sequence length="238" mass="25270">MTEWADMVDVYGRADEVPRLLAQAAEVTDMRAPVWDELWSRLCHQGSVAPASYAALPALVGMARSRPDVAVDPALHLAAAIIGAMDAPAGAGSERGEHAVEIAALRELAWRKVRLVEARTDVIWTLLAVAAVEDLGVWSSHLDALVDGEIEVDCPSCAEPACVEVVDGVLVVVDGEGEADGIAVREAEPGEMGAAEARLLELCRVHGHEGVAGELRQLFGRVPCPHCGEVFWLAEALS</sequence>
<name>A0A7Y9K0J7_9CELL</name>
<dbReference type="Proteomes" id="UP000577956">
    <property type="component" value="Unassembled WGS sequence"/>
</dbReference>
<comment type="caution">
    <text evidence="2">The sequence shown here is derived from an EMBL/GenBank/DDBJ whole genome shotgun (WGS) entry which is preliminary data.</text>
</comment>
<dbReference type="RefSeq" id="WP_140460609.1">
    <property type="nucleotide sequence ID" value="NZ_BAABFI010000007.1"/>
</dbReference>